<dbReference type="EMBL" id="BMFJ01000004">
    <property type="protein sequence ID" value="GGE50194.1"/>
    <property type="molecule type" value="Genomic_DNA"/>
</dbReference>
<organism evidence="2 3">
    <name type="scientific">Primorskyibacter flagellatus</name>
    <dbReference type="NCBI Taxonomy" id="1387277"/>
    <lineage>
        <taxon>Bacteria</taxon>
        <taxon>Pseudomonadati</taxon>
        <taxon>Pseudomonadota</taxon>
        <taxon>Alphaproteobacteria</taxon>
        <taxon>Rhodobacterales</taxon>
        <taxon>Roseobacteraceae</taxon>
        <taxon>Primorskyibacter</taxon>
    </lineage>
</organism>
<dbReference type="Pfam" id="PF13416">
    <property type="entry name" value="SBP_bac_8"/>
    <property type="match status" value="1"/>
</dbReference>
<dbReference type="PANTHER" id="PTHR30006">
    <property type="entry name" value="THIAMINE-BINDING PERIPLASMIC PROTEIN-RELATED"/>
    <property type="match status" value="1"/>
</dbReference>
<keyword evidence="1" id="KW-0732">Signal</keyword>
<dbReference type="Proteomes" id="UP000612855">
    <property type="component" value="Unassembled WGS sequence"/>
</dbReference>
<dbReference type="InterPro" id="IPR026045">
    <property type="entry name" value="Ferric-bd"/>
</dbReference>
<accession>A0A917AH51</accession>
<evidence type="ECO:0008006" key="4">
    <source>
        <dbReference type="Google" id="ProtNLM"/>
    </source>
</evidence>
<evidence type="ECO:0000313" key="3">
    <source>
        <dbReference type="Proteomes" id="UP000612855"/>
    </source>
</evidence>
<dbReference type="AlphaFoldDB" id="A0A917AH51"/>
<reference evidence="3" key="1">
    <citation type="journal article" date="2019" name="Int. J. Syst. Evol. Microbiol.">
        <title>The Global Catalogue of Microorganisms (GCM) 10K type strain sequencing project: providing services to taxonomists for standard genome sequencing and annotation.</title>
        <authorList>
            <consortium name="The Broad Institute Genomics Platform"/>
            <consortium name="The Broad Institute Genome Sequencing Center for Infectious Disease"/>
            <person name="Wu L."/>
            <person name="Ma J."/>
        </authorList>
    </citation>
    <scope>NUCLEOTIDE SEQUENCE [LARGE SCALE GENOMIC DNA]</scope>
    <source>
        <strain evidence="3">CGMCC 1.12664</strain>
    </source>
</reference>
<gene>
    <name evidence="2" type="ORF">GCM10011360_41530</name>
</gene>
<comment type="caution">
    <text evidence="2">The sequence shown here is derived from an EMBL/GenBank/DDBJ whole genome shotgun (WGS) entry which is preliminary data.</text>
</comment>
<protein>
    <recommendedName>
        <fullName evidence="4">Extracellular solute-binding protein</fullName>
    </recommendedName>
</protein>
<dbReference type="RefSeq" id="WP_188479645.1">
    <property type="nucleotide sequence ID" value="NZ_BMFJ01000004.1"/>
</dbReference>
<dbReference type="PANTHER" id="PTHR30006:SF24">
    <property type="entry name" value="SLL0237 PROTEIN"/>
    <property type="match status" value="1"/>
</dbReference>
<dbReference type="SUPFAM" id="SSF53850">
    <property type="entry name" value="Periplasmic binding protein-like II"/>
    <property type="match status" value="1"/>
</dbReference>
<evidence type="ECO:0000313" key="2">
    <source>
        <dbReference type="EMBL" id="GGE50194.1"/>
    </source>
</evidence>
<sequence length="339" mass="37227">MDRRHFLNTAAAAGLVTAVPKLTLAQEQALVEAAIKEGEVNWYTTLVVNPAVRPMVAAFEAKYPGIKVNTITGKVGDLLIRVSGELDADKLEADVYHGSTTLQAMRKRDEVARFLPDSAPTYPEAMVDPDGYWIAQEINYTGPACNTDMVSEADAPKTYEDLLNPKWKGNIAWAAAMQQSGPPGFICAVLGIMGEDKGMEFLKRLSDQDIVNVPTNQKGVLDKIAAGEYPLGLQIFSHHVLMIQEAGAPVRFLSISPAVLNTIDPLYLMKKAPNPNAGKLLINFISSPEGQRVLLAGQYNPAHPDERDPDKDYKAFTLTPNMVAEHLERWIGIYDQYFA</sequence>
<dbReference type="PIRSF" id="PIRSF002825">
    <property type="entry name" value="CfbpA"/>
    <property type="match status" value="1"/>
</dbReference>
<dbReference type="InterPro" id="IPR006059">
    <property type="entry name" value="SBP"/>
</dbReference>
<proteinExistence type="predicted"/>
<dbReference type="Gene3D" id="3.40.190.10">
    <property type="entry name" value="Periplasmic binding protein-like II"/>
    <property type="match status" value="2"/>
</dbReference>
<name>A0A917AH51_9RHOB</name>
<keyword evidence="3" id="KW-1185">Reference proteome</keyword>
<evidence type="ECO:0000256" key="1">
    <source>
        <dbReference type="ARBA" id="ARBA00022729"/>
    </source>
</evidence>